<feature type="domain" description="Histidine kinase" evidence="13">
    <location>
        <begin position="219"/>
        <end position="427"/>
    </location>
</feature>
<evidence type="ECO:0000256" key="4">
    <source>
        <dbReference type="ARBA" id="ARBA00022553"/>
    </source>
</evidence>
<dbReference type="SUPFAM" id="SSF55874">
    <property type="entry name" value="ATPase domain of HSP90 chaperone/DNA topoisomerase II/histidine kinase"/>
    <property type="match status" value="1"/>
</dbReference>
<dbReference type="PANTHER" id="PTHR45436:SF15">
    <property type="entry name" value="SENSOR HISTIDINE KINASE CUSS"/>
    <property type="match status" value="1"/>
</dbReference>
<keyword evidence="6 12" id="KW-0812">Transmembrane</keyword>
<keyword evidence="8 12" id="KW-1133">Transmembrane helix</keyword>
<dbReference type="InterPro" id="IPR004358">
    <property type="entry name" value="Sig_transdc_His_kin-like_C"/>
</dbReference>
<dbReference type="Gene3D" id="1.10.287.130">
    <property type="match status" value="1"/>
</dbReference>
<dbReference type="InterPro" id="IPR005467">
    <property type="entry name" value="His_kinase_dom"/>
</dbReference>
<evidence type="ECO:0000256" key="5">
    <source>
        <dbReference type="ARBA" id="ARBA00022679"/>
    </source>
</evidence>
<evidence type="ECO:0000256" key="8">
    <source>
        <dbReference type="ARBA" id="ARBA00022989"/>
    </source>
</evidence>
<evidence type="ECO:0000256" key="12">
    <source>
        <dbReference type="SAM" id="Phobius"/>
    </source>
</evidence>
<keyword evidence="4" id="KW-0597">Phosphoprotein</keyword>
<feature type="region of interest" description="Disordered" evidence="11">
    <location>
        <begin position="66"/>
        <end position="105"/>
    </location>
</feature>
<dbReference type="InterPro" id="IPR036890">
    <property type="entry name" value="HATPase_C_sf"/>
</dbReference>
<dbReference type="Gene3D" id="6.10.340.10">
    <property type="match status" value="1"/>
</dbReference>
<dbReference type="SMART" id="SM00387">
    <property type="entry name" value="HATPase_c"/>
    <property type="match status" value="1"/>
</dbReference>
<protein>
    <recommendedName>
        <fullName evidence="3">histidine kinase</fullName>
        <ecNumber evidence="3">2.7.13.3</ecNumber>
    </recommendedName>
</protein>
<gene>
    <name evidence="15" type="ORF">ACFQDL_10155</name>
</gene>
<dbReference type="PRINTS" id="PR00344">
    <property type="entry name" value="BCTRLSENSOR"/>
</dbReference>
<comment type="subcellular location">
    <subcellularLocation>
        <location evidence="2">Membrane</location>
        <topology evidence="2">Multi-pass membrane protein</topology>
    </subcellularLocation>
</comment>
<dbReference type="Gene3D" id="3.30.565.10">
    <property type="entry name" value="Histidine kinase-like ATPase, C-terminal domain"/>
    <property type="match status" value="1"/>
</dbReference>
<evidence type="ECO:0000259" key="13">
    <source>
        <dbReference type="PROSITE" id="PS50109"/>
    </source>
</evidence>
<dbReference type="InterPro" id="IPR003594">
    <property type="entry name" value="HATPase_dom"/>
</dbReference>
<comment type="catalytic activity">
    <reaction evidence="1">
        <text>ATP + protein L-histidine = ADP + protein N-phospho-L-histidine.</text>
        <dbReference type="EC" id="2.7.13.3"/>
    </reaction>
</comment>
<dbReference type="InterPro" id="IPR003661">
    <property type="entry name" value="HisK_dim/P_dom"/>
</dbReference>
<evidence type="ECO:0000259" key="14">
    <source>
        <dbReference type="PROSITE" id="PS50885"/>
    </source>
</evidence>
<name>A0ABW1ZYY6_9GAMM</name>
<dbReference type="CDD" id="cd06225">
    <property type="entry name" value="HAMP"/>
    <property type="match status" value="1"/>
</dbReference>
<dbReference type="SMART" id="SM00304">
    <property type="entry name" value="HAMP"/>
    <property type="match status" value="1"/>
</dbReference>
<evidence type="ECO:0000313" key="16">
    <source>
        <dbReference type="Proteomes" id="UP001596422"/>
    </source>
</evidence>
<dbReference type="PANTHER" id="PTHR45436">
    <property type="entry name" value="SENSOR HISTIDINE KINASE YKOH"/>
    <property type="match status" value="1"/>
</dbReference>
<evidence type="ECO:0000256" key="10">
    <source>
        <dbReference type="ARBA" id="ARBA00023136"/>
    </source>
</evidence>
<dbReference type="RefSeq" id="WP_379908910.1">
    <property type="nucleotide sequence ID" value="NZ_JBHSWE010000001.1"/>
</dbReference>
<proteinExistence type="predicted"/>
<evidence type="ECO:0000313" key="15">
    <source>
        <dbReference type="EMBL" id="MFC6670407.1"/>
    </source>
</evidence>
<dbReference type="PROSITE" id="PS50885">
    <property type="entry name" value="HAMP"/>
    <property type="match status" value="1"/>
</dbReference>
<evidence type="ECO:0000256" key="6">
    <source>
        <dbReference type="ARBA" id="ARBA00022692"/>
    </source>
</evidence>
<dbReference type="CDD" id="cd00082">
    <property type="entry name" value="HisKA"/>
    <property type="match status" value="1"/>
</dbReference>
<evidence type="ECO:0000256" key="2">
    <source>
        <dbReference type="ARBA" id="ARBA00004141"/>
    </source>
</evidence>
<evidence type="ECO:0000256" key="11">
    <source>
        <dbReference type="SAM" id="MobiDB-lite"/>
    </source>
</evidence>
<dbReference type="EC" id="2.7.13.3" evidence="3"/>
<feature type="transmembrane region" description="Helical" evidence="12">
    <location>
        <begin position="6"/>
        <end position="30"/>
    </location>
</feature>
<dbReference type="PROSITE" id="PS50109">
    <property type="entry name" value="HIS_KIN"/>
    <property type="match status" value="1"/>
</dbReference>
<dbReference type="SUPFAM" id="SSF158472">
    <property type="entry name" value="HAMP domain-like"/>
    <property type="match status" value="1"/>
</dbReference>
<evidence type="ECO:0000256" key="1">
    <source>
        <dbReference type="ARBA" id="ARBA00000085"/>
    </source>
</evidence>
<dbReference type="Pfam" id="PF02518">
    <property type="entry name" value="HATPase_c"/>
    <property type="match status" value="1"/>
</dbReference>
<comment type="caution">
    <text evidence="15">The sequence shown here is derived from an EMBL/GenBank/DDBJ whole genome shotgun (WGS) entry which is preliminary data.</text>
</comment>
<evidence type="ECO:0000256" key="3">
    <source>
        <dbReference type="ARBA" id="ARBA00012438"/>
    </source>
</evidence>
<reference evidence="16" key="1">
    <citation type="journal article" date="2019" name="Int. J. Syst. Evol. Microbiol.">
        <title>The Global Catalogue of Microorganisms (GCM) 10K type strain sequencing project: providing services to taxonomists for standard genome sequencing and annotation.</title>
        <authorList>
            <consortium name="The Broad Institute Genomics Platform"/>
            <consortium name="The Broad Institute Genome Sequencing Center for Infectious Disease"/>
            <person name="Wu L."/>
            <person name="Ma J."/>
        </authorList>
    </citation>
    <scope>NUCLEOTIDE SEQUENCE [LARGE SCALE GENOMIC DNA]</scope>
    <source>
        <strain evidence="16">NBRC 111756</strain>
    </source>
</reference>
<dbReference type="Pfam" id="PF00672">
    <property type="entry name" value="HAMP"/>
    <property type="match status" value="1"/>
</dbReference>
<dbReference type="InterPro" id="IPR003660">
    <property type="entry name" value="HAMP_dom"/>
</dbReference>
<feature type="compositionally biased region" description="Basic and acidic residues" evidence="11">
    <location>
        <begin position="82"/>
        <end position="103"/>
    </location>
</feature>
<dbReference type="Proteomes" id="UP001596422">
    <property type="component" value="Unassembled WGS sequence"/>
</dbReference>
<keyword evidence="7 15" id="KW-0418">Kinase</keyword>
<evidence type="ECO:0000256" key="9">
    <source>
        <dbReference type="ARBA" id="ARBA00023012"/>
    </source>
</evidence>
<dbReference type="InterPro" id="IPR050428">
    <property type="entry name" value="TCS_sensor_his_kinase"/>
</dbReference>
<accession>A0ABW1ZYY6</accession>
<dbReference type="SMART" id="SM00388">
    <property type="entry name" value="HisKA"/>
    <property type="match status" value="1"/>
</dbReference>
<keyword evidence="16" id="KW-1185">Reference proteome</keyword>
<feature type="domain" description="HAMP" evidence="14">
    <location>
        <begin position="156"/>
        <end position="211"/>
    </location>
</feature>
<dbReference type="GO" id="GO:0016301">
    <property type="term" value="F:kinase activity"/>
    <property type="evidence" value="ECO:0007669"/>
    <property type="project" value="UniProtKB-KW"/>
</dbReference>
<dbReference type="Pfam" id="PF00512">
    <property type="entry name" value="HisKA"/>
    <property type="match status" value="1"/>
</dbReference>
<feature type="transmembrane region" description="Helical" evidence="12">
    <location>
        <begin position="131"/>
        <end position="159"/>
    </location>
</feature>
<organism evidence="15 16">
    <name type="scientific">Marinobacterium aestuariivivens</name>
    <dbReference type="NCBI Taxonomy" id="1698799"/>
    <lineage>
        <taxon>Bacteria</taxon>
        <taxon>Pseudomonadati</taxon>
        <taxon>Pseudomonadota</taxon>
        <taxon>Gammaproteobacteria</taxon>
        <taxon>Oceanospirillales</taxon>
        <taxon>Oceanospirillaceae</taxon>
        <taxon>Marinobacterium</taxon>
    </lineage>
</organism>
<dbReference type="InterPro" id="IPR036097">
    <property type="entry name" value="HisK_dim/P_sf"/>
</dbReference>
<sequence>MKWYRSLYWKIFLTLWLSSALIVVATVLIIGGMADRQRDQEVQEARARAVAERLLDRYERSASRHEEGDERRRRRWPGMRLTDPESGRVVHDSLPRRGPEPAREISVQSDSGRLYRLELAPSPRMTQLNRLLGMLVSVQFVLILLVSALTSLLLSALVVRPVNRLRQHTRALYQGDLATRSERRLVLRGDEIGELAREFNAMADYVERTLGASQRLMQDVSHELRAPLARMQAAAGLLEQRLGEEDALVQRLNRECSRINRLIDEILSLSRLEALDPGQEPFDVGVLTRELLDDVSFQAPARPLQRHLDEGCRVRGNPQLLERALGNVLNNALKHTPENGALEVSLRRQGQGIELRIRDHGAGVEADSLPRLFDPFFRRKSGDGDPDGYGLGLSIARRAVSRLGGKIEARNHPGGGLEVVITMPLAG</sequence>
<dbReference type="SUPFAM" id="SSF47384">
    <property type="entry name" value="Homodimeric domain of signal transducing histidine kinase"/>
    <property type="match status" value="1"/>
</dbReference>
<dbReference type="EMBL" id="JBHSWE010000001">
    <property type="protein sequence ID" value="MFC6670407.1"/>
    <property type="molecule type" value="Genomic_DNA"/>
</dbReference>
<keyword evidence="5" id="KW-0808">Transferase</keyword>
<keyword evidence="10 12" id="KW-0472">Membrane</keyword>
<keyword evidence="9" id="KW-0902">Two-component regulatory system</keyword>
<evidence type="ECO:0000256" key="7">
    <source>
        <dbReference type="ARBA" id="ARBA00022777"/>
    </source>
</evidence>